<keyword evidence="10" id="KW-1185">Reference proteome</keyword>
<dbReference type="EMBL" id="RAWM01000002">
    <property type="protein sequence ID" value="RKH73746.1"/>
    <property type="molecule type" value="Genomic_DNA"/>
</dbReference>
<dbReference type="PANTHER" id="PTHR12147">
    <property type="entry name" value="METALLOPEPTIDASE M28 FAMILY MEMBER"/>
    <property type="match status" value="1"/>
</dbReference>
<feature type="domain" description="Peptidase M28" evidence="8">
    <location>
        <begin position="298"/>
        <end position="516"/>
    </location>
</feature>
<evidence type="ECO:0000259" key="8">
    <source>
        <dbReference type="Pfam" id="PF04389"/>
    </source>
</evidence>
<keyword evidence="4 7" id="KW-0732">Signal</keyword>
<dbReference type="GO" id="GO:0046872">
    <property type="term" value="F:metal ion binding"/>
    <property type="evidence" value="ECO:0007669"/>
    <property type="project" value="UniProtKB-KW"/>
</dbReference>
<keyword evidence="3" id="KW-0479">Metal-binding</keyword>
<keyword evidence="1" id="KW-0031">Aminopeptidase</keyword>
<dbReference type="InterPro" id="IPR045175">
    <property type="entry name" value="M28_fam"/>
</dbReference>
<dbReference type="PANTHER" id="PTHR12147:SF56">
    <property type="entry name" value="AMINOPEPTIDASE YDR415C-RELATED"/>
    <property type="match status" value="1"/>
</dbReference>
<dbReference type="Gene3D" id="3.40.630.10">
    <property type="entry name" value="Zn peptidases"/>
    <property type="match status" value="2"/>
</dbReference>
<dbReference type="AlphaFoldDB" id="A0A3A8QYA6"/>
<dbReference type="SUPFAM" id="SSF53187">
    <property type="entry name" value="Zn-dependent exopeptidases"/>
    <property type="match status" value="1"/>
</dbReference>
<evidence type="ECO:0000256" key="5">
    <source>
        <dbReference type="ARBA" id="ARBA00022801"/>
    </source>
</evidence>
<organism evidence="9 10">
    <name type="scientific">Corallococcus interemptor</name>
    <dbReference type="NCBI Taxonomy" id="2316720"/>
    <lineage>
        <taxon>Bacteria</taxon>
        <taxon>Pseudomonadati</taxon>
        <taxon>Myxococcota</taxon>
        <taxon>Myxococcia</taxon>
        <taxon>Myxococcales</taxon>
        <taxon>Cystobacterineae</taxon>
        <taxon>Myxococcaceae</taxon>
        <taxon>Corallococcus</taxon>
    </lineage>
</organism>
<dbReference type="Gene3D" id="3.50.30.30">
    <property type="match status" value="1"/>
</dbReference>
<evidence type="ECO:0000256" key="4">
    <source>
        <dbReference type="ARBA" id="ARBA00022729"/>
    </source>
</evidence>
<gene>
    <name evidence="9" type="ORF">D7X96_01010</name>
</gene>
<evidence type="ECO:0000256" key="3">
    <source>
        <dbReference type="ARBA" id="ARBA00022723"/>
    </source>
</evidence>
<feature type="chain" id="PRO_5017177677" evidence="7">
    <location>
        <begin position="19"/>
        <end position="558"/>
    </location>
</feature>
<evidence type="ECO:0000256" key="1">
    <source>
        <dbReference type="ARBA" id="ARBA00022438"/>
    </source>
</evidence>
<reference evidence="10" key="1">
    <citation type="submission" date="2018-09" db="EMBL/GenBank/DDBJ databases">
        <authorList>
            <person name="Livingstone P.G."/>
            <person name="Whitworth D.E."/>
        </authorList>
    </citation>
    <scope>NUCLEOTIDE SEQUENCE [LARGE SCALE GENOMIC DNA]</scope>
    <source>
        <strain evidence="10">AB047A</strain>
    </source>
</reference>
<dbReference type="SUPFAM" id="SSF52025">
    <property type="entry name" value="PA domain"/>
    <property type="match status" value="1"/>
</dbReference>
<evidence type="ECO:0000256" key="2">
    <source>
        <dbReference type="ARBA" id="ARBA00022670"/>
    </source>
</evidence>
<dbReference type="OrthoDB" id="262125at2"/>
<dbReference type="RefSeq" id="WP_121724338.1">
    <property type="nucleotide sequence ID" value="NZ_RAWM01000002.1"/>
</dbReference>
<dbReference type="InterPro" id="IPR046450">
    <property type="entry name" value="PA_dom_sf"/>
</dbReference>
<dbReference type="GO" id="GO:0004177">
    <property type="term" value="F:aminopeptidase activity"/>
    <property type="evidence" value="ECO:0007669"/>
    <property type="project" value="UniProtKB-KW"/>
</dbReference>
<name>A0A3A8QYA6_9BACT</name>
<feature type="signal peptide" evidence="7">
    <location>
        <begin position="1"/>
        <end position="18"/>
    </location>
</feature>
<dbReference type="Pfam" id="PF04389">
    <property type="entry name" value="Peptidase_M28"/>
    <property type="match status" value="1"/>
</dbReference>
<proteinExistence type="predicted"/>
<evidence type="ECO:0000313" key="9">
    <source>
        <dbReference type="EMBL" id="RKH73746.1"/>
    </source>
</evidence>
<protein>
    <submittedName>
        <fullName evidence="9">M28 family peptidase</fullName>
    </submittedName>
</protein>
<accession>A0A3A8QYA6</accession>
<dbReference type="Proteomes" id="UP000282656">
    <property type="component" value="Unassembled WGS sequence"/>
</dbReference>
<evidence type="ECO:0000313" key="10">
    <source>
        <dbReference type="Proteomes" id="UP000282656"/>
    </source>
</evidence>
<sequence length="558" mass="60428">MRLLPALFVSLCSASAFAAATPTVTPQEKTAEQAITADLLRAHVRFLASDLLEGRGPGTRGDALAQEYIATQFEGLGLKPGAEDGGYLQRFDLMGIHSRPGSMTFQAKAGRVELQPREDFIAVSGVQAPAAKLEASELVFVGYGIVAPEYQWDDFKGVDLKGKTLVILNNDPEDDPRLFAGKTRLWYGRWDYKYEQAAKTGAAGAIIIHTTPSAGYPWQVVRTSWTGEQFELPAADAPRLQVKAWTTEDATKQLLKLAGQDLDTLRAAAQKRDFRPVPLGVTVSLNLTNEVRRRPTANVLGLLPGSDPTLSKQVVLYSAHHDHLGKKDDGKPGEDVIYNGALDNAAGVAAMLSVARAFTALPTPPRRSILFAAVAAEEYGLLGSSYLASHPPVPPGRIAANINVDGGNVLGRTRDITVIGLGKSSLDGFVTAMAKTQGRTVKADQLSDRGFFYRSDQFNFARQGIPAAYFGSGMDFIGRPEGWGKAQRGQWEAKHYHQPSDEVRPEWDLSGAVEDTRLFFLVGAQVAKAQQMPAWNKGDEFEAARLKSLEALKAPPAK</sequence>
<dbReference type="GO" id="GO:0008235">
    <property type="term" value="F:metalloexopeptidase activity"/>
    <property type="evidence" value="ECO:0007669"/>
    <property type="project" value="InterPro"/>
</dbReference>
<keyword evidence="6" id="KW-0862">Zinc</keyword>
<dbReference type="InterPro" id="IPR007484">
    <property type="entry name" value="Peptidase_M28"/>
</dbReference>
<comment type="caution">
    <text evidence="9">The sequence shown here is derived from an EMBL/GenBank/DDBJ whole genome shotgun (WGS) entry which is preliminary data.</text>
</comment>
<keyword evidence="2" id="KW-0645">Protease</keyword>
<dbReference type="GO" id="GO:0006508">
    <property type="term" value="P:proteolysis"/>
    <property type="evidence" value="ECO:0007669"/>
    <property type="project" value="UniProtKB-KW"/>
</dbReference>
<evidence type="ECO:0000256" key="7">
    <source>
        <dbReference type="SAM" id="SignalP"/>
    </source>
</evidence>
<evidence type="ECO:0000256" key="6">
    <source>
        <dbReference type="ARBA" id="ARBA00022833"/>
    </source>
</evidence>
<dbReference type="CDD" id="cd04821">
    <property type="entry name" value="PA_M28_1_2"/>
    <property type="match status" value="1"/>
</dbReference>
<keyword evidence="5" id="KW-0378">Hydrolase</keyword>